<organism evidence="1 2">
    <name type="scientific">Artomyces pyxidatus</name>
    <dbReference type="NCBI Taxonomy" id="48021"/>
    <lineage>
        <taxon>Eukaryota</taxon>
        <taxon>Fungi</taxon>
        <taxon>Dikarya</taxon>
        <taxon>Basidiomycota</taxon>
        <taxon>Agaricomycotina</taxon>
        <taxon>Agaricomycetes</taxon>
        <taxon>Russulales</taxon>
        <taxon>Auriscalpiaceae</taxon>
        <taxon>Artomyces</taxon>
    </lineage>
</organism>
<protein>
    <submittedName>
        <fullName evidence="1">Uncharacterized protein</fullName>
    </submittedName>
</protein>
<sequence>MMRWYASSGVHPLSQPPQCTGTEVGHLFVHVVGQNEDVQIWMWDETKAWTRISRGHILGHRLWIRPDGAPRWVTRKTATTYDGREKKKGKVAVMYQFVVQDVPDFLRKYRLRKRLYARWLLLLVQFISDIQQVLGQMDCQIGMDLHGDGNIGSQSPQNDRTITTDLLARAWVHAAHGRFAAGKSKHDTLKMRRCSGISRTNPRIELKLSSPSRVGDSFMNLGVHLHLRADDRRLVCVLLPQRPSVGVSTRRTQFTVYRTPFPPRPSFVTDPYLPLLLHPTVRSGLLPETSCHSQLPLFRHQPILYPSLTAVFGITTFCLSTRSFSLPPPRRAGVESALRAKVAVEHEIAKAIDAERPQTDHTARVHDYEPVIEAFISLQSVLKDRGSVLRLMTLLERL</sequence>
<accession>A0ACB8SSN1</accession>
<reference evidence="1" key="1">
    <citation type="submission" date="2021-03" db="EMBL/GenBank/DDBJ databases">
        <authorList>
            <consortium name="DOE Joint Genome Institute"/>
            <person name="Ahrendt S."/>
            <person name="Looney B.P."/>
            <person name="Miyauchi S."/>
            <person name="Morin E."/>
            <person name="Drula E."/>
            <person name="Courty P.E."/>
            <person name="Chicoki N."/>
            <person name="Fauchery L."/>
            <person name="Kohler A."/>
            <person name="Kuo A."/>
            <person name="Labutti K."/>
            <person name="Pangilinan J."/>
            <person name="Lipzen A."/>
            <person name="Riley R."/>
            <person name="Andreopoulos W."/>
            <person name="He G."/>
            <person name="Johnson J."/>
            <person name="Barry K.W."/>
            <person name="Grigoriev I.V."/>
            <person name="Nagy L."/>
            <person name="Hibbett D."/>
            <person name="Henrissat B."/>
            <person name="Matheny P.B."/>
            <person name="Labbe J."/>
            <person name="Martin F."/>
        </authorList>
    </citation>
    <scope>NUCLEOTIDE SEQUENCE</scope>
    <source>
        <strain evidence="1">HHB10654</strain>
    </source>
</reference>
<name>A0ACB8SSN1_9AGAM</name>
<comment type="caution">
    <text evidence="1">The sequence shown here is derived from an EMBL/GenBank/DDBJ whole genome shotgun (WGS) entry which is preliminary data.</text>
</comment>
<evidence type="ECO:0000313" key="2">
    <source>
        <dbReference type="Proteomes" id="UP000814140"/>
    </source>
</evidence>
<gene>
    <name evidence="1" type="ORF">BV25DRAFT_1840599</name>
</gene>
<dbReference type="EMBL" id="MU277230">
    <property type="protein sequence ID" value="KAI0058916.1"/>
    <property type="molecule type" value="Genomic_DNA"/>
</dbReference>
<keyword evidence="2" id="KW-1185">Reference proteome</keyword>
<dbReference type="Proteomes" id="UP000814140">
    <property type="component" value="Unassembled WGS sequence"/>
</dbReference>
<feature type="non-terminal residue" evidence="1">
    <location>
        <position position="398"/>
    </location>
</feature>
<reference evidence="1" key="2">
    <citation type="journal article" date="2022" name="New Phytol.">
        <title>Evolutionary transition to the ectomycorrhizal habit in the genomes of a hyperdiverse lineage of mushroom-forming fungi.</title>
        <authorList>
            <person name="Looney B."/>
            <person name="Miyauchi S."/>
            <person name="Morin E."/>
            <person name="Drula E."/>
            <person name="Courty P.E."/>
            <person name="Kohler A."/>
            <person name="Kuo A."/>
            <person name="LaButti K."/>
            <person name="Pangilinan J."/>
            <person name="Lipzen A."/>
            <person name="Riley R."/>
            <person name="Andreopoulos W."/>
            <person name="He G."/>
            <person name="Johnson J."/>
            <person name="Nolan M."/>
            <person name="Tritt A."/>
            <person name="Barry K.W."/>
            <person name="Grigoriev I.V."/>
            <person name="Nagy L.G."/>
            <person name="Hibbett D."/>
            <person name="Henrissat B."/>
            <person name="Matheny P.B."/>
            <person name="Labbe J."/>
            <person name="Martin F.M."/>
        </authorList>
    </citation>
    <scope>NUCLEOTIDE SEQUENCE</scope>
    <source>
        <strain evidence="1">HHB10654</strain>
    </source>
</reference>
<proteinExistence type="predicted"/>
<evidence type="ECO:0000313" key="1">
    <source>
        <dbReference type="EMBL" id="KAI0058916.1"/>
    </source>
</evidence>